<evidence type="ECO:0000313" key="1">
    <source>
        <dbReference type="EMBL" id="CSC58626.1"/>
    </source>
</evidence>
<gene>
    <name evidence="1" type="ORF">ERS013201_03001</name>
</gene>
<accession>A0A655Z4X0</accession>
<dbReference type="EMBL" id="CWQJ01000022">
    <property type="protein sequence ID" value="CSC58626.1"/>
    <property type="molecule type" value="Genomic_DNA"/>
</dbReference>
<dbReference type="Proteomes" id="UP000046067">
    <property type="component" value="Unassembled WGS sequence"/>
</dbReference>
<proteinExistence type="predicted"/>
<organism evidence="1 2">
    <name type="scientific">Vibrio cholerae</name>
    <dbReference type="NCBI Taxonomy" id="666"/>
    <lineage>
        <taxon>Bacteria</taxon>
        <taxon>Pseudomonadati</taxon>
        <taxon>Pseudomonadota</taxon>
        <taxon>Gammaproteobacteria</taxon>
        <taxon>Vibrionales</taxon>
        <taxon>Vibrionaceae</taxon>
        <taxon>Vibrio</taxon>
    </lineage>
</organism>
<sequence>MQFSARIHPIIECDVSVNRLAFDIVWNTDHGGFCNLIECPQCGFNFCRPHTVTRNVEYVIDTACDPVVTVFIATRAVTGKVHAFKGREVGLFKAVVISIHSAHLTRP</sequence>
<dbReference type="AlphaFoldDB" id="A0A655Z4X0"/>
<evidence type="ECO:0000313" key="2">
    <source>
        <dbReference type="Proteomes" id="UP000046067"/>
    </source>
</evidence>
<protein>
    <submittedName>
        <fullName evidence="1">Uncharacterized protein</fullName>
    </submittedName>
</protein>
<name>A0A655Z4X0_VIBCL</name>
<reference evidence="1 2" key="1">
    <citation type="submission" date="2015-07" db="EMBL/GenBank/DDBJ databases">
        <authorList>
            <consortium name="Pathogen Informatics"/>
        </authorList>
    </citation>
    <scope>NUCLEOTIDE SEQUENCE [LARGE SCALE GENOMIC DNA]</scope>
    <source>
        <strain evidence="1 2">A325</strain>
    </source>
</reference>